<dbReference type="Gene3D" id="2.30.42.10">
    <property type="match status" value="2"/>
</dbReference>
<dbReference type="InterPro" id="IPR001478">
    <property type="entry name" value="PDZ"/>
</dbReference>
<dbReference type="PROSITE" id="PS50106">
    <property type="entry name" value="PDZ"/>
    <property type="match status" value="2"/>
</dbReference>
<comment type="similarity">
    <text evidence="1">Belongs to the peptidase S1C family.</text>
</comment>
<feature type="domain" description="PDZ" evidence="2">
    <location>
        <begin position="214"/>
        <end position="302"/>
    </location>
</feature>
<dbReference type="EMBL" id="CP072648">
    <property type="protein sequence ID" value="QUW02402.1"/>
    <property type="molecule type" value="Genomic_DNA"/>
</dbReference>
<keyword evidence="4" id="KW-1185">Reference proteome</keyword>
<evidence type="ECO:0000256" key="1">
    <source>
        <dbReference type="ARBA" id="ARBA00010541"/>
    </source>
</evidence>
<evidence type="ECO:0000313" key="4">
    <source>
        <dbReference type="Proteomes" id="UP000676506"/>
    </source>
</evidence>
<dbReference type="PANTHER" id="PTHR22939">
    <property type="entry name" value="SERINE PROTEASE FAMILY S1C HTRA-RELATED"/>
    <property type="match status" value="1"/>
</dbReference>
<accession>A0ABX8B7H9</accession>
<dbReference type="SMART" id="SM00228">
    <property type="entry name" value="PDZ"/>
    <property type="match status" value="2"/>
</dbReference>
<dbReference type="RefSeq" id="WP_211428292.1">
    <property type="nucleotide sequence ID" value="NZ_CP072648.1"/>
</dbReference>
<evidence type="ECO:0000313" key="3">
    <source>
        <dbReference type="EMBL" id="QUW02402.1"/>
    </source>
</evidence>
<sequence length="352" mass="38350">MRFNVAFSFFSKPGVQRLDRVALALAVPFCLSASILAHESVVTTLPTEAQQAPGTPPDTETPLRQPSIYLGVFPQTLSEQRAQELGVSPAQGVYLMRVVADSPASKAGLKAGDVIVSINGQSVVNAEHFRDLLRKQSPGQAMTLGIIRDKQLVTLTVVPEKPLVGIVRLPNGPISITIDPGEVQKTEEMVRELADRLRQQGEQRRSELKSMAGGLVVTFSDRGRLGVRTQPLSEQLAKYFGAPGGLLITEVIPDSPAAKAGLRAGDCLVKIGDQEIHDSRDFLRELRRVESGEVKLTVVRDKQTQVMTPTLGPRTPQGAGLHNVLELYRLPMVHPLHLDFHLESDFPMVGPM</sequence>
<dbReference type="Pfam" id="PF13180">
    <property type="entry name" value="PDZ_2"/>
    <property type="match status" value="2"/>
</dbReference>
<protein>
    <submittedName>
        <fullName evidence="3">PDZ domain-containing protein</fullName>
    </submittedName>
</protein>
<organism evidence="3 4">
    <name type="scientific">Chloracidobacterium validum</name>
    <dbReference type="NCBI Taxonomy" id="2821543"/>
    <lineage>
        <taxon>Bacteria</taxon>
        <taxon>Pseudomonadati</taxon>
        <taxon>Acidobacteriota</taxon>
        <taxon>Terriglobia</taxon>
        <taxon>Terriglobales</taxon>
        <taxon>Acidobacteriaceae</taxon>
        <taxon>Chloracidobacterium</taxon>
    </lineage>
</organism>
<evidence type="ECO:0000259" key="2">
    <source>
        <dbReference type="PROSITE" id="PS50106"/>
    </source>
</evidence>
<dbReference type="Proteomes" id="UP000676506">
    <property type="component" value="Chromosome 1"/>
</dbReference>
<dbReference type="SUPFAM" id="SSF50156">
    <property type="entry name" value="PDZ domain-like"/>
    <property type="match status" value="2"/>
</dbReference>
<dbReference type="InterPro" id="IPR036034">
    <property type="entry name" value="PDZ_sf"/>
</dbReference>
<reference evidence="3 4" key="1">
    <citation type="submission" date="2021-03" db="EMBL/GenBank/DDBJ databases">
        <title>Genomic and phenotypic characterization of Chloracidobacterium isolates provides evidence for multiple species.</title>
        <authorList>
            <person name="Saini M.K."/>
            <person name="Costas A.M.G."/>
            <person name="Tank M."/>
            <person name="Bryant D.A."/>
        </authorList>
    </citation>
    <scope>NUCLEOTIDE SEQUENCE [LARGE SCALE GENOMIC DNA]</scope>
    <source>
        <strain evidence="3 4">BV2-C</strain>
    </source>
</reference>
<dbReference type="PANTHER" id="PTHR22939:SF129">
    <property type="entry name" value="SERINE PROTEASE HTRA2, MITOCHONDRIAL"/>
    <property type="match status" value="1"/>
</dbReference>
<gene>
    <name evidence="3" type="ORF">J8C06_08555</name>
</gene>
<name>A0ABX8B7H9_9BACT</name>
<proteinExistence type="inferred from homology"/>
<feature type="domain" description="PDZ" evidence="2">
    <location>
        <begin position="74"/>
        <end position="150"/>
    </location>
</feature>